<sequence length="84" mass="10059">MISFFGTILLALFGLGINLQNPWTIFVSLLWSFFNLIIGILMWTITLENLDLFVKEQIPKKYEWFIICLLFGSFFKFFFLFLKF</sequence>
<gene>
    <name evidence="2" type="ORF">HGD80_03065</name>
</gene>
<feature type="transmembrane region" description="Helical" evidence="1">
    <location>
        <begin position="29"/>
        <end position="50"/>
    </location>
</feature>
<keyword evidence="1" id="KW-0472">Membrane</keyword>
<evidence type="ECO:0000313" key="3">
    <source>
        <dbReference type="Proteomes" id="UP000825369"/>
    </source>
</evidence>
<protein>
    <submittedName>
        <fullName evidence="2">Uncharacterized protein</fullName>
    </submittedName>
</protein>
<dbReference type="EMBL" id="CP066882">
    <property type="protein sequence ID" value="QYC30771.1"/>
    <property type="molecule type" value="Genomic_DNA"/>
</dbReference>
<organism evidence="2 3">
    <name type="scientific">Paulownia witches'-broom phytoplasma</name>
    <dbReference type="NCBI Taxonomy" id="39647"/>
    <lineage>
        <taxon>Bacteria</taxon>
        <taxon>Bacillati</taxon>
        <taxon>Mycoplasmatota</taxon>
        <taxon>Mollicutes</taxon>
        <taxon>Acholeplasmatales</taxon>
        <taxon>Acholeplasmataceae</taxon>
        <taxon>Candidatus Phytoplasma</taxon>
        <taxon>16SrI (Aster yellows group)</taxon>
    </lineage>
</organism>
<keyword evidence="3" id="KW-1185">Reference proteome</keyword>
<evidence type="ECO:0000313" key="2">
    <source>
        <dbReference type="EMBL" id="QYC30771.1"/>
    </source>
</evidence>
<dbReference type="Proteomes" id="UP000825369">
    <property type="component" value="Chromosome"/>
</dbReference>
<reference evidence="2 3" key="1">
    <citation type="journal article" date="2021" name="Mol. Plant">
        <title>Genomic insights into the fast growth of paulownias and the formation of Paulownia witches' broom.</title>
        <authorList>
            <person name="Cao Y."/>
            <person name="Sun G."/>
            <person name="Zhai X."/>
            <person name="Xu P."/>
            <person name="Ma L."/>
            <person name="Deng M."/>
            <person name="Zhao Z."/>
            <person name="Yang H."/>
            <person name="Dong Y."/>
            <person name="Shang Z."/>
            <person name="Lv Y."/>
            <person name="Yan L."/>
            <person name="Liu H."/>
            <person name="Cao X."/>
            <person name="Li B."/>
            <person name="Wang Z."/>
            <person name="Zhao X."/>
            <person name="Yu H."/>
            <person name="Wang F."/>
            <person name="Ma W."/>
            <person name="Huang J."/>
            <person name="Fan G."/>
        </authorList>
    </citation>
    <scope>NUCLEOTIDE SEQUENCE [LARGE SCALE GENOMIC DNA]</scope>
    <source>
        <strain evidence="2 3">Zhengzhou</strain>
    </source>
</reference>
<feature type="transmembrane region" description="Helical" evidence="1">
    <location>
        <begin position="62"/>
        <end position="82"/>
    </location>
</feature>
<dbReference type="RefSeq" id="WP_219474386.1">
    <property type="nucleotide sequence ID" value="NZ_BSCX01000020.1"/>
</dbReference>
<keyword evidence="1" id="KW-0812">Transmembrane</keyword>
<keyword evidence="1" id="KW-1133">Transmembrane helix</keyword>
<evidence type="ECO:0000256" key="1">
    <source>
        <dbReference type="SAM" id="Phobius"/>
    </source>
</evidence>
<proteinExistence type="predicted"/>
<accession>A0ABX8TNM1</accession>
<name>A0ABX8TNM1_9MOLU</name>